<name>A0A7Z0X007_9BACI</name>
<proteinExistence type="predicted"/>
<comment type="caution">
    <text evidence="1">The sequence shown here is derived from an EMBL/GenBank/DDBJ whole genome shotgun (WGS) entry which is preliminary data.</text>
</comment>
<evidence type="ECO:0000313" key="1">
    <source>
        <dbReference type="EMBL" id="OLF96123.1"/>
    </source>
</evidence>
<reference evidence="1 2" key="1">
    <citation type="journal article" date="2016" name="Front. Microbiol.">
        <title>High-Level Heat Resistance of Spores of Bacillus amyloliquefaciens and Bacillus licheniformis Results from the Presence of a spoVA Operon in a Tn1546 Transposon.</title>
        <authorList>
            <person name="Berendsen E.M."/>
            <person name="Koning R.A."/>
            <person name="Boekhorst J."/>
            <person name="de Jong A."/>
            <person name="Kuipers O.P."/>
            <person name="Wells-Bennik M.H."/>
        </authorList>
    </citation>
    <scope>NUCLEOTIDE SEQUENCE [LARGE SCALE GENOMIC DNA]</scope>
    <source>
        <strain evidence="1 2">B4121</strain>
    </source>
</reference>
<accession>A0A7Z0X007</accession>
<evidence type="ECO:0000313" key="2">
    <source>
        <dbReference type="Proteomes" id="UP000185604"/>
    </source>
</evidence>
<organism evidence="1 2">
    <name type="scientific">Bacillus paralicheniformis</name>
    <dbReference type="NCBI Taxonomy" id="1648923"/>
    <lineage>
        <taxon>Bacteria</taxon>
        <taxon>Bacillati</taxon>
        <taxon>Bacillota</taxon>
        <taxon>Bacilli</taxon>
        <taxon>Bacillales</taxon>
        <taxon>Bacillaceae</taxon>
        <taxon>Bacillus</taxon>
    </lineage>
</organism>
<dbReference type="Proteomes" id="UP000185604">
    <property type="component" value="Unassembled WGS sequence"/>
</dbReference>
<gene>
    <name evidence="1" type="ORF">B4121_1119</name>
</gene>
<protein>
    <submittedName>
        <fullName evidence="1">Uncharacterized protein</fullName>
    </submittedName>
</protein>
<dbReference type="EMBL" id="LKPO01000007">
    <property type="protein sequence ID" value="OLF96123.1"/>
    <property type="molecule type" value="Genomic_DNA"/>
</dbReference>
<dbReference type="RefSeq" id="WP_043054447.1">
    <property type="nucleotide sequence ID" value="NZ_AP025339.1"/>
</dbReference>
<sequence>MHNLLKENLGEDYAVISHAEENKIGVYQKFNNCIYQETFVELQENTENNIYYLILNQRGNGFIKEQFDNKEEGICALGIYAVSILGDRIRDIETQDKILELEDNEIKSLNKLLDLKIGENYFSIFKEKKISVNLEQTKNGLYNIFYMTPDFKKVYLIKDREAPSAFLVLYNFSLKLKEVISLLNLWKNDFNISMQFEEKIRRLILGK</sequence>
<dbReference type="AlphaFoldDB" id="A0A7Z0X007"/>